<dbReference type="EMBL" id="PGXC01000060">
    <property type="protein sequence ID" value="PKK88173.1"/>
    <property type="molecule type" value="Genomic_DNA"/>
</dbReference>
<organism evidence="1 2">
    <name type="scientific">Candidatus Wallbacteria bacterium HGW-Wallbacteria-1</name>
    <dbReference type="NCBI Taxonomy" id="2013854"/>
    <lineage>
        <taxon>Bacteria</taxon>
        <taxon>Candidatus Walliibacteriota</taxon>
    </lineage>
</organism>
<reference evidence="1 2" key="1">
    <citation type="journal article" date="2017" name="ISME J.">
        <title>Potential for microbial H2 and metal transformations associated with novel bacteria and archaea in deep terrestrial subsurface sediments.</title>
        <authorList>
            <person name="Hernsdorf A.W."/>
            <person name="Amano Y."/>
            <person name="Miyakawa K."/>
            <person name="Ise K."/>
            <person name="Suzuki Y."/>
            <person name="Anantharaman K."/>
            <person name="Probst A."/>
            <person name="Burstein D."/>
            <person name="Thomas B.C."/>
            <person name="Banfield J.F."/>
        </authorList>
    </citation>
    <scope>NUCLEOTIDE SEQUENCE [LARGE SCALE GENOMIC DNA]</scope>
    <source>
        <strain evidence="1">HGW-Wallbacteria-1</strain>
    </source>
</reference>
<evidence type="ECO:0000313" key="1">
    <source>
        <dbReference type="EMBL" id="PKK88173.1"/>
    </source>
</evidence>
<comment type="caution">
    <text evidence="1">The sequence shown here is derived from an EMBL/GenBank/DDBJ whole genome shotgun (WGS) entry which is preliminary data.</text>
</comment>
<sequence>MKYYSKLIILLTIILTIIGDFGYVKANTVKTENTENTVKTDKKVETELEKVFTADGLAHLAGKSITAVENSLGVKFKVKPEIKIVTVDELIDLRKKLSIQRYSKQYPDISKPTIEAMAEDFSKRIASWLMAEYQPETHTVYLVKDRIFEMLEKSNYISFVKPRIVQMLLIHEFIHAMDEENYEAITQYFLFKTSGERNVYRAVMEGHAQFLTKQIMNDLGDWNLFNDWDQSASKPESSQYFPYHQGLLFFSALSKHGEKYFGDRIFRNPPTTEEEIIFPDKYLSSN</sequence>
<name>A0A2N1PIK2_9BACT</name>
<protein>
    <submittedName>
        <fullName evidence="1">Uncharacterized protein</fullName>
    </submittedName>
</protein>
<evidence type="ECO:0000313" key="2">
    <source>
        <dbReference type="Proteomes" id="UP000233256"/>
    </source>
</evidence>
<accession>A0A2N1PIK2</accession>
<dbReference type="Proteomes" id="UP000233256">
    <property type="component" value="Unassembled WGS sequence"/>
</dbReference>
<gene>
    <name evidence="1" type="ORF">CVV64_19915</name>
</gene>
<proteinExistence type="predicted"/>
<dbReference type="AlphaFoldDB" id="A0A2N1PIK2"/>